<sequence length="579" mass="65521">MFTTRFLHVLLFSSLALAWVDLDPAIIPAVDEPLEVYSLGNPSFLPHEWLDGIVGNVADGVKFAKRGDDSSKIYAYNGDEVVGFVDKSTGETQVYTDYDKLPAAKNPIDIKNALKIFEHGKDGFPADDTHVELVQGASLVGSTMNNITDDESLSRRWNYEEPDATFLTTGYFQRWVKCKGKKFPVCGPGSRASFSVGVDNRIFSLSYRWKPAKNSGRIVKPSPLSTIEEVIRRWLEGKRRIKIKHIDICFYDSGAQWIQPVYRVLGESFPEDNHDNETESSEILRFFPIGDEPVENVFPEGAAAASEGQPWPAEPKENKPTEVARSLKRNYFEARNSLYERWAKPTVTVGRYVTQEDIHQAEFLKNANGFWNNLATSPIINFVNSQYFWAPRWLYGGSAQWYINSVHLALTEAHGWKHLFSTWRGSSVVNPVRIPSTLPPAGYGPGPNNLGRLAYWIIDASKVIPAPVDFPGDPFQAFKPWWRVLCGGLHAVMGWRTKTLFSDDVAVHTAWLIAHFRIPVVSAWLYAAHNDWAYFFGPTYNGKPYGRASVIYPCGRGSDKVWQVEKLPKPKCLKMKWWN</sequence>
<accession>A0A9W8MKA5</accession>
<evidence type="ECO:0000256" key="1">
    <source>
        <dbReference type="SAM" id="MobiDB-lite"/>
    </source>
</evidence>
<reference evidence="3" key="1">
    <citation type="submission" date="2022-06" db="EMBL/GenBank/DDBJ databases">
        <title>Genome Sequence of Candolleomyces eurysporus.</title>
        <authorList>
            <person name="Buettner E."/>
        </authorList>
    </citation>
    <scope>NUCLEOTIDE SEQUENCE</scope>
    <source>
        <strain evidence="3">VTCC 930004</strain>
    </source>
</reference>
<evidence type="ECO:0000313" key="3">
    <source>
        <dbReference type="EMBL" id="KAJ2935105.1"/>
    </source>
</evidence>
<dbReference type="AlphaFoldDB" id="A0A9W8MKA5"/>
<organism evidence="3 4">
    <name type="scientific">Candolleomyces eurysporus</name>
    <dbReference type="NCBI Taxonomy" id="2828524"/>
    <lineage>
        <taxon>Eukaryota</taxon>
        <taxon>Fungi</taxon>
        <taxon>Dikarya</taxon>
        <taxon>Basidiomycota</taxon>
        <taxon>Agaricomycotina</taxon>
        <taxon>Agaricomycetes</taxon>
        <taxon>Agaricomycetidae</taxon>
        <taxon>Agaricales</taxon>
        <taxon>Agaricineae</taxon>
        <taxon>Psathyrellaceae</taxon>
        <taxon>Candolleomyces</taxon>
    </lineage>
</organism>
<dbReference type="Proteomes" id="UP001140091">
    <property type="component" value="Unassembled WGS sequence"/>
</dbReference>
<feature type="chain" id="PRO_5040756004" evidence="2">
    <location>
        <begin position="19"/>
        <end position="579"/>
    </location>
</feature>
<feature type="region of interest" description="Disordered" evidence="1">
    <location>
        <begin position="302"/>
        <end position="321"/>
    </location>
</feature>
<gene>
    <name evidence="3" type="ORF">H1R20_g2011</name>
</gene>
<proteinExistence type="predicted"/>
<protein>
    <submittedName>
        <fullName evidence="3">Uncharacterized protein</fullName>
    </submittedName>
</protein>
<dbReference type="EMBL" id="JANBPK010000706">
    <property type="protein sequence ID" value="KAJ2935105.1"/>
    <property type="molecule type" value="Genomic_DNA"/>
</dbReference>
<feature type="signal peptide" evidence="2">
    <location>
        <begin position="1"/>
        <end position="18"/>
    </location>
</feature>
<name>A0A9W8MKA5_9AGAR</name>
<feature type="non-terminal residue" evidence="3">
    <location>
        <position position="579"/>
    </location>
</feature>
<keyword evidence="2" id="KW-0732">Signal</keyword>
<evidence type="ECO:0000256" key="2">
    <source>
        <dbReference type="SAM" id="SignalP"/>
    </source>
</evidence>
<comment type="caution">
    <text evidence="3">The sequence shown here is derived from an EMBL/GenBank/DDBJ whole genome shotgun (WGS) entry which is preliminary data.</text>
</comment>
<evidence type="ECO:0000313" key="4">
    <source>
        <dbReference type="Proteomes" id="UP001140091"/>
    </source>
</evidence>
<keyword evidence="4" id="KW-1185">Reference proteome</keyword>
<dbReference type="OrthoDB" id="5424205at2759"/>